<accession>A0A498MVJ1</accession>
<feature type="transmembrane region" description="Helical" evidence="11">
    <location>
        <begin position="529"/>
        <end position="552"/>
    </location>
</feature>
<dbReference type="PANTHER" id="PTHR46645:SF1">
    <property type="entry name" value="GRAM DOMAIN-CONTAINING PROTEIN"/>
    <property type="match status" value="1"/>
</dbReference>
<dbReference type="FunFam" id="1.20.1070.10:FF:000142">
    <property type="entry name" value="G protein-coupled receptor 55"/>
    <property type="match status" value="1"/>
</dbReference>
<keyword evidence="8" id="KW-0325">Glycoprotein</keyword>
<dbReference type="Pfam" id="PF00001">
    <property type="entry name" value="7tm_1"/>
    <property type="match status" value="1"/>
</dbReference>
<evidence type="ECO:0000256" key="10">
    <source>
        <dbReference type="SAM" id="MobiDB-lite"/>
    </source>
</evidence>
<dbReference type="InterPro" id="IPR017452">
    <property type="entry name" value="GPCR_Rhodpsn_7TM"/>
</dbReference>
<feature type="domain" description="G-protein coupled receptors family 1 profile" evidence="12">
    <location>
        <begin position="389"/>
        <end position="642"/>
    </location>
</feature>
<evidence type="ECO:0000256" key="11">
    <source>
        <dbReference type="SAM" id="Phobius"/>
    </source>
</evidence>
<organism evidence="13 14">
    <name type="scientific">Labeo rohita</name>
    <name type="common">Indian major carp</name>
    <name type="synonym">Cyprinus rohita</name>
    <dbReference type="NCBI Taxonomy" id="84645"/>
    <lineage>
        <taxon>Eukaryota</taxon>
        <taxon>Metazoa</taxon>
        <taxon>Chordata</taxon>
        <taxon>Craniata</taxon>
        <taxon>Vertebrata</taxon>
        <taxon>Euteleostomi</taxon>
        <taxon>Actinopterygii</taxon>
        <taxon>Neopterygii</taxon>
        <taxon>Teleostei</taxon>
        <taxon>Ostariophysi</taxon>
        <taxon>Cypriniformes</taxon>
        <taxon>Cyprinidae</taxon>
        <taxon>Labeoninae</taxon>
        <taxon>Labeonini</taxon>
        <taxon>Labeo</taxon>
    </lineage>
</organism>
<protein>
    <submittedName>
        <fullName evidence="13">G-coupled receptor 55-like protein</fullName>
    </submittedName>
</protein>
<gene>
    <name evidence="13" type="ORF">ROHU_007015</name>
</gene>
<dbReference type="Gene3D" id="1.20.1070.10">
    <property type="entry name" value="Rhodopsin 7-helix transmembrane proteins"/>
    <property type="match status" value="1"/>
</dbReference>
<dbReference type="Pfam" id="PF02893">
    <property type="entry name" value="GRAM"/>
    <property type="match status" value="1"/>
</dbReference>
<keyword evidence="4 11" id="KW-1133">Transmembrane helix</keyword>
<feature type="region of interest" description="Disordered" evidence="10">
    <location>
        <begin position="259"/>
        <end position="282"/>
    </location>
</feature>
<feature type="compositionally biased region" description="Basic and acidic residues" evidence="10">
    <location>
        <begin position="1"/>
        <end position="12"/>
    </location>
</feature>
<feature type="transmembrane region" description="Helical" evidence="11">
    <location>
        <begin position="410"/>
        <end position="433"/>
    </location>
</feature>
<evidence type="ECO:0000256" key="7">
    <source>
        <dbReference type="ARBA" id="ARBA00023170"/>
    </source>
</evidence>
<evidence type="ECO:0000256" key="4">
    <source>
        <dbReference type="ARBA" id="ARBA00022989"/>
    </source>
</evidence>
<dbReference type="GO" id="GO:0004930">
    <property type="term" value="F:G protein-coupled receptor activity"/>
    <property type="evidence" value="ECO:0007669"/>
    <property type="project" value="UniProtKB-KW"/>
</dbReference>
<evidence type="ECO:0000256" key="5">
    <source>
        <dbReference type="ARBA" id="ARBA00023040"/>
    </source>
</evidence>
<feature type="transmembrane region" description="Helical" evidence="11">
    <location>
        <begin position="484"/>
        <end position="509"/>
    </location>
</feature>
<evidence type="ECO:0000259" key="12">
    <source>
        <dbReference type="PROSITE" id="PS50262"/>
    </source>
</evidence>
<dbReference type="InterPro" id="IPR000276">
    <property type="entry name" value="GPCR_Rhodpsn"/>
</dbReference>
<dbReference type="AlphaFoldDB" id="A0A498MVJ1"/>
<keyword evidence="7 13" id="KW-0675">Receptor</keyword>
<comment type="subcellular location">
    <subcellularLocation>
        <location evidence="1">Cell membrane</location>
        <topology evidence="1">Multi-pass membrane protein</topology>
    </subcellularLocation>
</comment>
<keyword evidence="6 11" id="KW-0472">Membrane</keyword>
<dbReference type="Proteomes" id="UP000290572">
    <property type="component" value="Unassembled WGS sequence"/>
</dbReference>
<feature type="region of interest" description="Disordered" evidence="10">
    <location>
        <begin position="1"/>
        <end position="48"/>
    </location>
</feature>
<feature type="transmembrane region" description="Helical" evidence="11">
    <location>
        <begin position="453"/>
        <end position="472"/>
    </location>
</feature>
<dbReference type="InterPro" id="IPR052633">
    <property type="entry name" value="GRAM_domain_protein_2B"/>
</dbReference>
<dbReference type="PANTHER" id="PTHR46645">
    <property type="entry name" value="GRAM DOMAIN-CONTAINING PROTEIN 2B-RELATED"/>
    <property type="match status" value="1"/>
</dbReference>
<evidence type="ECO:0000313" key="14">
    <source>
        <dbReference type="Proteomes" id="UP000290572"/>
    </source>
</evidence>
<keyword evidence="9" id="KW-0807">Transducer</keyword>
<dbReference type="InterPro" id="IPR011993">
    <property type="entry name" value="PH-like_dom_sf"/>
</dbReference>
<dbReference type="PROSITE" id="PS50262">
    <property type="entry name" value="G_PROTEIN_RECEP_F1_2"/>
    <property type="match status" value="1"/>
</dbReference>
<evidence type="ECO:0000313" key="13">
    <source>
        <dbReference type="EMBL" id="RXN20807.1"/>
    </source>
</evidence>
<dbReference type="GO" id="GO:0005886">
    <property type="term" value="C:plasma membrane"/>
    <property type="evidence" value="ECO:0007669"/>
    <property type="project" value="UniProtKB-SubCell"/>
</dbReference>
<feature type="compositionally biased region" description="Basic residues" evidence="10">
    <location>
        <begin position="28"/>
        <end position="40"/>
    </location>
</feature>
<evidence type="ECO:0000256" key="8">
    <source>
        <dbReference type="ARBA" id="ARBA00023180"/>
    </source>
</evidence>
<evidence type="ECO:0000256" key="9">
    <source>
        <dbReference type="ARBA" id="ARBA00023224"/>
    </source>
</evidence>
<feature type="transmembrane region" description="Helical" evidence="11">
    <location>
        <begin position="380"/>
        <end position="398"/>
    </location>
</feature>
<dbReference type="CDD" id="cd15923">
    <property type="entry name" value="7tmA_GPR35_55-like"/>
    <property type="match status" value="1"/>
</dbReference>
<dbReference type="Gene3D" id="2.30.29.30">
    <property type="entry name" value="Pleckstrin-homology domain (PH domain)/Phosphotyrosine-binding domain (PTB)"/>
    <property type="match status" value="1"/>
</dbReference>
<dbReference type="EMBL" id="QBIY01012631">
    <property type="protein sequence ID" value="RXN20807.1"/>
    <property type="molecule type" value="Genomic_DNA"/>
</dbReference>
<comment type="caution">
    <text evidence="13">The sequence shown here is derived from an EMBL/GenBank/DDBJ whole genome shotgun (WGS) entry which is preliminary data.</text>
</comment>
<dbReference type="STRING" id="84645.A0A498MVJ1"/>
<keyword evidence="2" id="KW-1003">Cell membrane</keyword>
<proteinExistence type="predicted"/>
<keyword evidence="3 11" id="KW-0812">Transmembrane</keyword>
<evidence type="ECO:0000256" key="3">
    <source>
        <dbReference type="ARBA" id="ARBA00022692"/>
    </source>
</evidence>
<keyword evidence="14" id="KW-1185">Reference proteome</keyword>
<dbReference type="InterPro" id="IPR004182">
    <property type="entry name" value="GRAM"/>
</dbReference>
<evidence type="ECO:0000256" key="2">
    <source>
        <dbReference type="ARBA" id="ARBA00022475"/>
    </source>
</evidence>
<evidence type="ECO:0000256" key="1">
    <source>
        <dbReference type="ARBA" id="ARBA00004651"/>
    </source>
</evidence>
<feature type="transmembrane region" description="Helical" evidence="11">
    <location>
        <begin position="311"/>
        <end position="331"/>
    </location>
</feature>
<dbReference type="SUPFAM" id="SSF81321">
    <property type="entry name" value="Family A G protein-coupled receptor-like"/>
    <property type="match status" value="1"/>
</dbReference>
<sequence>MDSEKDPNRAEIEDLESYAVDTGTIPAKTKKGRTKSRLGSRKMQSLEENQLEVQQQQLQAKSLSRPVQPRSHTLDIDRPLERTESLNSRSSFMKHNKTFHKLFPEIPETEDLLHAYVCALQKEVPYHGRLYISDSSLCFFSSVLLKDTKVIIPVTNVNILKKQNTALLVPNAISVRTTDGEKYLFVSLRNREGCYKLLRSVCPQLEDGSANSSPLFSSAENSFDQTKLVQNSSQSSLDDTFEVDGGHVTPQIELSASRLTRENNASTAHGSPPTQDESSSEEYTGSSWVWNVTDRARSLIIQREVSNLNTLLLIYLILVFLLLLSSGYIGLRIVALEEQLTSLGALPEFTLQSGYKETLRMNCTVQTSEAVHEFQKVTSIPTFILGVLGNIYVLVVFCRRPRAKWTYMNIYITNMAIADLTLLTFLPFKIHYYDRPLQDDLKALCNFALWNNYVNMYVSIFTITAISVVRYVAIKYPMKARNIFSCRSALVVCGLIWFIICSISPVYFVTDSNNDKTMCFQRVKVALSLHFVLLLIIVGFLMPFLIMLFCSVRVVCTLRKQLDVGTRSEKLQCIFIIVANFIVFVICFLPVHVGYFVKNILQNKYTVAEDDNSCYYKQIAHDFLHVAICISNMNCGLDCFSYFFATKTSWNMCCMNKSTNNKGEFTTNRVSDPVSTSA</sequence>
<dbReference type="SMART" id="SM00568">
    <property type="entry name" value="GRAM"/>
    <property type="match status" value="1"/>
</dbReference>
<dbReference type="CDD" id="cd13220">
    <property type="entry name" value="PH-GRAM_GRAMDC"/>
    <property type="match status" value="1"/>
</dbReference>
<dbReference type="PRINTS" id="PR00237">
    <property type="entry name" value="GPCRRHODOPSN"/>
</dbReference>
<evidence type="ECO:0000256" key="6">
    <source>
        <dbReference type="ARBA" id="ARBA00023136"/>
    </source>
</evidence>
<name>A0A498MVJ1_LABRO</name>
<keyword evidence="5" id="KW-0297">G-protein coupled receptor</keyword>
<reference evidence="13 14" key="1">
    <citation type="submission" date="2018-03" db="EMBL/GenBank/DDBJ databases">
        <title>Draft genome sequence of Rohu Carp (Labeo rohita).</title>
        <authorList>
            <person name="Das P."/>
            <person name="Kushwaha B."/>
            <person name="Joshi C.G."/>
            <person name="Kumar D."/>
            <person name="Nagpure N.S."/>
            <person name="Sahoo L."/>
            <person name="Das S.P."/>
            <person name="Bit A."/>
            <person name="Patnaik S."/>
            <person name="Meher P.K."/>
            <person name="Jayasankar P."/>
            <person name="Koringa P.G."/>
            <person name="Patel N.V."/>
            <person name="Hinsu A.T."/>
            <person name="Kumar R."/>
            <person name="Pandey M."/>
            <person name="Agarwal S."/>
            <person name="Srivastava S."/>
            <person name="Singh M."/>
            <person name="Iquebal M.A."/>
            <person name="Jaiswal S."/>
            <person name="Angadi U.B."/>
            <person name="Kumar N."/>
            <person name="Raza M."/>
            <person name="Shah T.M."/>
            <person name="Rai A."/>
            <person name="Jena J.K."/>
        </authorList>
    </citation>
    <scope>NUCLEOTIDE SEQUENCE [LARGE SCALE GENOMIC DNA]</scope>
    <source>
        <strain evidence="13">DASCIFA01</strain>
        <tissue evidence="13">Testis</tissue>
    </source>
</reference>
<feature type="transmembrane region" description="Helical" evidence="11">
    <location>
        <begin position="573"/>
        <end position="597"/>
    </location>
</feature>